<dbReference type="EMBL" id="CM007647">
    <property type="protein sequence ID" value="ONM04350.1"/>
    <property type="molecule type" value="Genomic_DNA"/>
</dbReference>
<accession>A0A1D6KNG2</accession>
<evidence type="ECO:0000313" key="1">
    <source>
        <dbReference type="EMBL" id="ONM04350.1"/>
    </source>
</evidence>
<dbReference type="AlphaFoldDB" id="A0A1D6KNG2"/>
<dbReference type="EMBL" id="CM007647">
    <property type="protein sequence ID" value="ONM04351.1"/>
    <property type="molecule type" value="Genomic_DNA"/>
</dbReference>
<reference evidence="1" key="1">
    <citation type="submission" date="2015-12" db="EMBL/GenBank/DDBJ databases">
        <title>Update maize B73 reference genome by single molecule sequencing technologies.</title>
        <authorList>
            <consortium name="Maize Genome Sequencing Project"/>
            <person name="Ware D."/>
        </authorList>
    </citation>
    <scope>NUCLEOTIDE SEQUENCE [LARGE SCALE GENOMIC DNA]</scope>
    <source>
        <tissue evidence="1">Seedling</tissue>
    </source>
</reference>
<dbReference type="EMBL" id="CM007647">
    <property type="protein sequence ID" value="ONM04346.1"/>
    <property type="molecule type" value="Genomic_DNA"/>
</dbReference>
<name>A0A1D6KNG2_MAIZE</name>
<dbReference type="EMBL" id="CM007647">
    <property type="protein sequence ID" value="ONM04354.1"/>
    <property type="molecule type" value="Genomic_DNA"/>
</dbReference>
<protein>
    <submittedName>
        <fullName evidence="1">Uncharacterized protein</fullName>
    </submittedName>
</protein>
<gene>
    <name evidence="1" type="ORF">ZEAMMB73_Zm00001d032085</name>
</gene>
<sequence length="79" mass="8887">MEAINAAKLTKDDVDVRLKWLSLFHRYKHQYTPTDSTPPATVVVAVGRSDLASMTRTKQPSVPGSIWFLQSLSLLHFCN</sequence>
<dbReference type="EMBL" id="CM007647">
    <property type="protein sequence ID" value="ONM04345.1"/>
    <property type="molecule type" value="Genomic_DNA"/>
</dbReference>
<organism evidence="1">
    <name type="scientific">Zea mays</name>
    <name type="common">Maize</name>
    <dbReference type="NCBI Taxonomy" id="4577"/>
    <lineage>
        <taxon>Eukaryota</taxon>
        <taxon>Viridiplantae</taxon>
        <taxon>Streptophyta</taxon>
        <taxon>Embryophyta</taxon>
        <taxon>Tracheophyta</taxon>
        <taxon>Spermatophyta</taxon>
        <taxon>Magnoliopsida</taxon>
        <taxon>Liliopsida</taxon>
        <taxon>Poales</taxon>
        <taxon>Poaceae</taxon>
        <taxon>PACMAD clade</taxon>
        <taxon>Panicoideae</taxon>
        <taxon>Andropogonodae</taxon>
        <taxon>Andropogoneae</taxon>
        <taxon>Tripsacinae</taxon>
        <taxon>Zea</taxon>
    </lineage>
</organism>
<proteinExistence type="predicted"/>